<name>A0A7Z0EK75_9ACTN</name>
<evidence type="ECO:0000313" key="2">
    <source>
        <dbReference type="Proteomes" id="UP000572051"/>
    </source>
</evidence>
<dbReference type="EMBL" id="JACCFS010000001">
    <property type="protein sequence ID" value="NYJ32755.1"/>
    <property type="molecule type" value="Genomic_DNA"/>
</dbReference>
<dbReference type="SUPFAM" id="SSF142906">
    <property type="entry name" value="YjbR-like"/>
    <property type="match status" value="1"/>
</dbReference>
<sequence>MATEDDLRRLALGLASVTERPCYGTPAFYVAGKIFARVHEQPGVVVLWRESREERQVLLESEPEAFFLTDHYRDSALVLARLARLDEDELAELLTESWETRAPARLRRP</sequence>
<proteinExistence type="predicted"/>
<dbReference type="AlphaFoldDB" id="A0A7Z0EK75"/>
<evidence type="ECO:0000313" key="1">
    <source>
        <dbReference type="EMBL" id="NYJ32755.1"/>
    </source>
</evidence>
<evidence type="ECO:0008006" key="3">
    <source>
        <dbReference type="Google" id="ProtNLM"/>
    </source>
</evidence>
<dbReference type="Proteomes" id="UP000572051">
    <property type="component" value="Unassembled WGS sequence"/>
</dbReference>
<reference evidence="1 2" key="1">
    <citation type="submission" date="2020-07" db="EMBL/GenBank/DDBJ databases">
        <title>Sequencing the genomes of 1000 actinobacteria strains.</title>
        <authorList>
            <person name="Klenk H.-P."/>
        </authorList>
    </citation>
    <scope>NUCLEOTIDE SEQUENCE [LARGE SCALE GENOMIC DNA]</scope>
    <source>
        <strain evidence="1 2">DSM 44442</strain>
    </source>
</reference>
<accession>A0A7Z0EK75</accession>
<dbReference type="InterPro" id="IPR058532">
    <property type="entry name" value="YjbR/MT2646/Rv2570-like"/>
</dbReference>
<dbReference type="RefSeq" id="WP_179820695.1">
    <property type="nucleotide sequence ID" value="NZ_JACCFS010000001.1"/>
</dbReference>
<dbReference type="InterPro" id="IPR038056">
    <property type="entry name" value="YjbR-like_sf"/>
</dbReference>
<organism evidence="1 2">
    <name type="scientific">Nocardiopsis aegyptia</name>
    <dbReference type="NCBI Taxonomy" id="220378"/>
    <lineage>
        <taxon>Bacteria</taxon>
        <taxon>Bacillati</taxon>
        <taxon>Actinomycetota</taxon>
        <taxon>Actinomycetes</taxon>
        <taxon>Streptosporangiales</taxon>
        <taxon>Nocardiopsidaceae</taxon>
        <taxon>Nocardiopsis</taxon>
    </lineage>
</organism>
<dbReference type="Gene3D" id="3.90.1150.30">
    <property type="match status" value="1"/>
</dbReference>
<comment type="caution">
    <text evidence="1">The sequence shown here is derived from an EMBL/GenBank/DDBJ whole genome shotgun (WGS) entry which is preliminary data.</text>
</comment>
<keyword evidence="2" id="KW-1185">Reference proteome</keyword>
<gene>
    <name evidence="1" type="ORF">HNR10_000636</name>
</gene>
<protein>
    <recommendedName>
        <fullName evidence="3">MmcQ/YjbR family DNA-binding protein</fullName>
    </recommendedName>
</protein>
<dbReference type="Pfam" id="PF04237">
    <property type="entry name" value="YjbR"/>
    <property type="match status" value="1"/>
</dbReference>